<keyword evidence="5" id="KW-0998">Cell outer membrane</keyword>
<evidence type="ECO:0000313" key="8">
    <source>
        <dbReference type="Proteomes" id="UP000005551"/>
    </source>
</evidence>
<keyword evidence="2" id="KW-1134">Transmembrane beta strand</keyword>
<keyword evidence="8" id="KW-1185">Reference proteome</keyword>
<dbReference type="RefSeq" id="WP_009053103.1">
    <property type="nucleotide sequence ID" value="NZ_AJYA01000001.1"/>
</dbReference>
<accession>I5CAN3</accession>
<evidence type="ECO:0000313" key="7">
    <source>
        <dbReference type="EMBL" id="EIM78885.1"/>
    </source>
</evidence>
<dbReference type="GO" id="GO:0015288">
    <property type="term" value="F:porin activity"/>
    <property type="evidence" value="ECO:0007669"/>
    <property type="project" value="TreeGrafter"/>
</dbReference>
<comment type="caution">
    <text evidence="7">The sequence shown here is derived from an EMBL/GenBank/DDBJ whole genome shotgun (WGS) entry which is preliminary data.</text>
</comment>
<dbReference type="Proteomes" id="UP000005551">
    <property type="component" value="Unassembled WGS sequence"/>
</dbReference>
<dbReference type="PANTHER" id="PTHR30026">
    <property type="entry name" value="OUTER MEMBRANE PROTEIN TOLC"/>
    <property type="match status" value="1"/>
</dbReference>
<dbReference type="OrthoDB" id="581172at2"/>
<evidence type="ECO:0000256" key="6">
    <source>
        <dbReference type="SAM" id="SignalP"/>
    </source>
</evidence>
<evidence type="ECO:0000256" key="2">
    <source>
        <dbReference type="ARBA" id="ARBA00022452"/>
    </source>
</evidence>
<reference evidence="7 8" key="1">
    <citation type="submission" date="2012-05" db="EMBL/GenBank/DDBJ databases">
        <title>Genome sequence of Nitritalea halalkaliphila LW7.</title>
        <authorList>
            <person name="Jangir P.K."/>
            <person name="Singh A."/>
            <person name="Shivaji S."/>
            <person name="Sharma R."/>
        </authorList>
    </citation>
    <scope>NUCLEOTIDE SEQUENCE [LARGE SCALE GENOMIC DNA]</scope>
    <source>
        <strain evidence="7 8">LW7</strain>
    </source>
</reference>
<keyword evidence="3" id="KW-0812">Transmembrane</keyword>
<dbReference type="EMBL" id="AJYA01000001">
    <property type="protein sequence ID" value="EIM78885.1"/>
    <property type="molecule type" value="Genomic_DNA"/>
</dbReference>
<dbReference type="GO" id="GO:0009279">
    <property type="term" value="C:cell outer membrane"/>
    <property type="evidence" value="ECO:0007669"/>
    <property type="project" value="UniProtKB-SubCell"/>
</dbReference>
<name>I5CAN3_9BACT</name>
<keyword evidence="4" id="KW-0472">Membrane</keyword>
<gene>
    <name evidence="7" type="ORF">A3SI_00425</name>
</gene>
<protein>
    <submittedName>
        <fullName evidence="7">Outer membrane efflux protein</fullName>
    </submittedName>
</protein>
<evidence type="ECO:0000256" key="3">
    <source>
        <dbReference type="ARBA" id="ARBA00022692"/>
    </source>
</evidence>
<keyword evidence="6" id="KW-0732">Signal</keyword>
<sequence>MSRIYLLIGLLFLYVSAAQAQIPSRDSSLVLTQEQFLEWVENFHPIARQGDLLLEFGDQELRMARGGFDPLLYGDYNNKEFRGTTYFDTREIGMIIPTWAGIELKGLFEQNSGRFLNPERTVPTDGLFAAGISVNLGQGLLIDRRRAALRQAQIFQESTLVERRKFLNDLYLDANLAYWNWSEAHENRLVFEEGLQLAEIRFQAIKESFVQGDLPAIDTVEAYTQVLDRLYRYQDAMIEYFNAMQLVNTFLWDDELNEINLTDAILPESVLTLEIDRVSNVQLRNALAGHPDIQLIDFDIATLNVDRRWKAEQLRPIIKVNYNFLTENMGPNMEIPAFFQNDYKWGINISTPLFLRRERGGLGLAKAKINFADQRRELRFVQLEASLEQAIYRFGLVEDQFRVFSANIQGLERLLDGEKVRFELGESSLFLINAREVALFDSKVTLNDLAAKRKIAYVRMLHAAGFGFDFENALEQFD</sequence>
<feature type="signal peptide" evidence="6">
    <location>
        <begin position="1"/>
        <end position="20"/>
    </location>
</feature>
<dbReference type="AlphaFoldDB" id="I5CAN3"/>
<dbReference type="GO" id="GO:1990281">
    <property type="term" value="C:efflux pump complex"/>
    <property type="evidence" value="ECO:0007669"/>
    <property type="project" value="TreeGrafter"/>
</dbReference>
<dbReference type="GO" id="GO:0015562">
    <property type="term" value="F:efflux transmembrane transporter activity"/>
    <property type="evidence" value="ECO:0007669"/>
    <property type="project" value="InterPro"/>
</dbReference>
<organism evidence="7 8">
    <name type="scientific">Nitritalea halalkaliphila LW7</name>
    <dbReference type="NCBI Taxonomy" id="1189621"/>
    <lineage>
        <taxon>Bacteria</taxon>
        <taxon>Pseudomonadati</taxon>
        <taxon>Bacteroidota</taxon>
        <taxon>Cytophagia</taxon>
        <taxon>Cytophagales</taxon>
        <taxon>Cyclobacteriaceae</taxon>
        <taxon>Nitritalea</taxon>
    </lineage>
</organism>
<evidence type="ECO:0000256" key="1">
    <source>
        <dbReference type="ARBA" id="ARBA00004442"/>
    </source>
</evidence>
<dbReference type="Gene3D" id="1.20.1600.10">
    <property type="entry name" value="Outer membrane efflux proteins (OEP)"/>
    <property type="match status" value="1"/>
</dbReference>
<comment type="subcellular location">
    <subcellularLocation>
        <location evidence="1">Cell outer membrane</location>
    </subcellularLocation>
</comment>
<evidence type="ECO:0000256" key="4">
    <source>
        <dbReference type="ARBA" id="ARBA00023136"/>
    </source>
</evidence>
<dbReference type="STRING" id="1189621.A3SI_00425"/>
<dbReference type="PANTHER" id="PTHR30026:SF21">
    <property type="entry name" value="SLR1270 PROTEIN"/>
    <property type="match status" value="1"/>
</dbReference>
<dbReference type="SUPFAM" id="SSF56954">
    <property type="entry name" value="Outer membrane efflux proteins (OEP)"/>
    <property type="match status" value="1"/>
</dbReference>
<proteinExistence type="predicted"/>
<dbReference type="InterPro" id="IPR051906">
    <property type="entry name" value="TolC-like"/>
</dbReference>
<evidence type="ECO:0000256" key="5">
    <source>
        <dbReference type="ARBA" id="ARBA00023237"/>
    </source>
</evidence>
<feature type="chain" id="PRO_5003700404" evidence="6">
    <location>
        <begin position="21"/>
        <end position="478"/>
    </location>
</feature>